<gene>
    <name evidence="3" type="ORF">H696_01837</name>
</gene>
<dbReference type="InterPro" id="IPR036389">
    <property type="entry name" value="RNase_III_sf"/>
</dbReference>
<dbReference type="EMBL" id="KB932203">
    <property type="protein sequence ID" value="KCV70890.1"/>
    <property type="molecule type" value="Genomic_DNA"/>
</dbReference>
<feature type="compositionally biased region" description="Low complexity" evidence="1">
    <location>
        <begin position="401"/>
        <end position="425"/>
    </location>
</feature>
<name>A0A058Z9E0_FONAL</name>
<dbReference type="OrthoDB" id="67027at2759"/>
<dbReference type="RefSeq" id="XP_009494013.1">
    <property type="nucleotide sequence ID" value="XM_009495738.1"/>
</dbReference>
<dbReference type="PROSITE" id="PS50142">
    <property type="entry name" value="RNASE_3_2"/>
    <property type="match status" value="1"/>
</dbReference>
<dbReference type="GO" id="GO:0004525">
    <property type="term" value="F:ribonuclease III activity"/>
    <property type="evidence" value="ECO:0007669"/>
    <property type="project" value="InterPro"/>
</dbReference>
<evidence type="ECO:0000313" key="4">
    <source>
        <dbReference type="Proteomes" id="UP000030693"/>
    </source>
</evidence>
<evidence type="ECO:0000259" key="2">
    <source>
        <dbReference type="PROSITE" id="PS50142"/>
    </source>
</evidence>
<feature type="region of interest" description="Disordered" evidence="1">
    <location>
        <begin position="755"/>
        <end position="779"/>
    </location>
</feature>
<evidence type="ECO:0000256" key="1">
    <source>
        <dbReference type="SAM" id="MobiDB-lite"/>
    </source>
</evidence>
<dbReference type="PANTHER" id="PTHR48125">
    <property type="entry name" value="LP07818P1"/>
    <property type="match status" value="1"/>
</dbReference>
<feature type="compositionally biased region" description="Polar residues" evidence="1">
    <location>
        <begin position="88"/>
        <end position="101"/>
    </location>
</feature>
<reference evidence="3" key="1">
    <citation type="submission" date="2013-04" db="EMBL/GenBank/DDBJ databases">
        <title>The Genome Sequence of Fonticula alba ATCC 38817.</title>
        <authorList>
            <consortium name="The Broad Institute Genomics Platform"/>
            <person name="Russ C."/>
            <person name="Cuomo C."/>
            <person name="Burger G."/>
            <person name="Gray M.W."/>
            <person name="Holland P.W.H."/>
            <person name="King N."/>
            <person name="Lang F.B.F."/>
            <person name="Roger A.J."/>
            <person name="Ruiz-Trillo I."/>
            <person name="Brown M."/>
            <person name="Walker B."/>
            <person name="Young S."/>
            <person name="Zeng Q."/>
            <person name="Gargeya S."/>
            <person name="Fitzgerald M."/>
            <person name="Haas B."/>
            <person name="Abouelleil A."/>
            <person name="Allen A.W."/>
            <person name="Alvarado L."/>
            <person name="Arachchi H.M."/>
            <person name="Berlin A.M."/>
            <person name="Chapman S.B."/>
            <person name="Gainer-Dewar J."/>
            <person name="Goldberg J."/>
            <person name="Griggs A."/>
            <person name="Gujja S."/>
            <person name="Hansen M."/>
            <person name="Howarth C."/>
            <person name="Imamovic A."/>
            <person name="Ireland A."/>
            <person name="Larimer J."/>
            <person name="McCowan C."/>
            <person name="Murphy C."/>
            <person name="Pearson M."/>
            <person name="Poon T.W."/>
            <person name="Priest M."/>
            <person name="Roberts A."/>
            <person name="Saif S."/>
            <person name="Shea T."/>
            <person name="Sisk P."/>
            <person name="Sykes S."/>
            <person name="Wortman J."/>
            <person name="Nusbaum C."/>
            <person name="Birren B."/>
        </authorList>
    </citation>
    <scope>NUCLEOTIDE SEQUENCE [LARGE SCALE GENOMIC DNA]</scope>
    <source>
        <strain evidence="3">ATCC 38817</strain>
    </source>
</reference>
<evidence type="ECO:0000313" key="3">
    <source>
        <dbReference type="EMBL" id="KCV70890.1"/>
    </source>
</evidence>
<feature type="compositionally biased region" description="Basic and acidic residues" evidence="1">
    <location>
        <begin position="139"/>
        <end position="170"/>
    </location>
</feature>
<feature type="region of interest" description="Disordered" evidence="1">
    <location>
        <begin position="206"/>
        <end position="244"/>
    </location>
</feature>
<dbReference type="GO" id="GO:0006396">
    <property type="term" value="P:RNA processing"/>
    <property type="evidence" value="ECO:0007669"/>
    <property type="project" value="InterPro"/>
</dbReference>
<dbReference type="Gene3D" id="1.10.1520.10">
    <property type="entry name" value="Ribonuclease III domain"/>
    <property type="match status" value="1"/>
</dbReference>
<organism evidence="3">
    <name type="scientific">Fonticula alba</name>
    <name type="common">Slime mold</name>
    <dbReference type="NCBI Taxonomy" id="691883"/>
    <lineage>
        <taxon>Eukaryota</taxon>
        <taxon>Rotosphaerida</taxon>
        <taxon>Fonticulaceae</taxon>
        <taxon>Fonticula</taxon>
    </lineage>
</organism>
<feature type="region of interest" description="Disordered" evidence="1">
    <location>
        <begin position="701"/>
        <end position="734"/>
    </location>
</feature>
<dbReference type="InterPro" id="IPR000999">
    <property type="entry name" value="RNase_III_dom"/>
</dbReference>
<accession>A0A058Z9E0</accession>
<keyword evidence="4" id="KW-1185">Reference proteome</keyword>
<feature type="compositionally biased region" description="Gly residues" evidence="1">
    <location>
        <begin position="45"/>
        <end position="54"/>
    </location>
</feature>
<dbReference type="SUPFAM" id="SSF69065">
    <property type="entry name" value="RNase III domain-like"/>
    <property type="match status" value="1"/>
</dbReference>
<dbReference type="Proteomes" id="UP000030693">
    <property type="component" value="Unassembled WGS sequence"/>
</dbReference>
<dbReference type="GeneID" id="20526562"/>
<sequence length="779" mass="81838">MLSSLSATVLRRAGPMVAARPAGAPMRHGADACRSMAAAARDDGGGGGGGGGGASNAADDDEHIGSPEWLADLERKLVEDANNTLRHVRQVSQSVGDSNFPSRPVADSVEPTPRRRKTRREEAGRPAEEASPAAGPPPRKRDLPTKMADKQRRRRERELAAAEARRRDPLYHPSAAEGSTPRRRASFLDSSSASLLGSSALSAVRPEGWLPKRGGDPPPRRDAAPGSRSEAGGRRAGGAGTGRAATGAATAAGAVAGVAGAVAAAPGAASAPVLTQVSLPPGFPPADSLPPLPVLEDLSDAGAVARELRGFFERVTSVSPNLPLLLRQQAAALADPVDYYRFLAHALTGRRPDVPAPVASTFASSIISIAEARSQLDEQRQYSRHLKDEDGIFGLGPGGQAPEPAARSKAAAPGAATAAGPSTGPFQAPLLSDSTLKTRDVSLLRPRVPVHWRLTDQTFAFLNLPPHFDRNVRRVAEELELSFKEPNLLRQVFIPHDRVAHLTSTEAGTAALTQSSISNLRHVEMGQTILSSALLYAVMSHNPTIPLEDLRQQLTALESSRIPTRVGRLLRLDRALVFKHDAFLFDMPAAVLQEGIQAQRAEAGPWSADRTIISDAVKALIGAVFFDQGLPTAMAFAERSIVPQMLRIFEARRQDYLDMEAQLDRQRSDIIQMHNRAGVLFQLSAKVGALPAGRPAAEQAATPAAHVAAEPEAAAASAGATASPEPADAAPATGMSSAMAARLLARHRRALSRSYAAGGPAATPAATPAAAAPAPERQE</sequence>
<feature type="domain" description="RNase III" evidence="2">
    <location>
        <begin position="472"/>
        <end position="629"/>
    </location>
</feature>
<feature type="region of interest" description="Disordered" evidence="1">
    <location>
        <begin position="88"/>
        <end position="188"/>
    </location>
</feature>
<feature type="region of interest" description="Disordered" evidence="1">
    <location>
        <begin position="395"/>
        <end position="427"/>
    </location>
</feature>
<protein>
    <recommendedName>
        <fullName evidence="2">RNase III domain-containing protein</fullName>
    </recommendedName>
</protein>
<feature type="compositionally biased region" description="Basic and acidic residues" evidence="1">
    <location>
        <begin position="119"/>
        <end position="128"/>
    </location>
</feature>
<feature type="compositionally biased region" description="Basic and acidic residues" evidence="1">
    <location>
        <begin position="213"/>
        <end position="223"/>
    </location>
</feature>
<feature type="compositionally biased region" description="Low complexity" evidence="1">
    <location>
        <begin position="701"/>
        <end position="727"/>
    </location>
</feature>
<proteinExistence type="predicted"/>
<dbReference type="AlphaFoldDB" id="A0A058Z9E0"/>
<feature type="region of interest" description="Disordered" evidence="1">
    <location>
        <begin position="35"/>
        <end position="70"/>
    </location>
</feature>
<dbReference type="PANTHER" id="PTHR48125:SF10">
    <property type="entry name" value="OS12G0136300 PROTEIN"/>
    <property type="match status" value="1"/>
</dbReference>